<evidence type="ECO:0000256" key="7">
    <source>
        <dbReference type="ARBA" id="ARBA00022798"/>
    </source>
</evidence>
<comment type="similarity">
    <text evidence="3">Belongs to the long-chain O-acyltransferase family.</text>
</comment>
<gene>
    <name evidence="14" type="ORF">AB4875_09030</name>
</gene>
<keyword evidence="7" id="KW-0319">Glycerol metabolism</keyword>
<dbReference type="PANTHER" id="PTHR31650">
    <property type="entry name" value="O-ACYLTRANSFERASE (WSD1-LIKE) FAMILY PROTEIN"/>
    <property type="match status" value="1"/>
</dbReference>
<keyword evidence="5" id="KW-0444">Lipid biosynthesis</keyword>
<evidence type="ECO:0000256" key="6">
    <source>
        <dbReference type="ARBA" id="ARBA00022679"/>
    </source>
</evidence>
<dbReference type="Pfam" id="PF03007">
    <property type="entry name" value="WS_DGAT_cat"/>
    <property type="match status" value="1"/>
</dbReference>
<dbReference type="Pfam" id="PF06974">
    <property type="entry name" value="WS_DGAT_C"/>
    <property type="match status" value="1"/>
</dbReference>
<comment type="pathway">
    <text evidence="1">Glycerolipid metabolism; triacylglycerol biosynthesis.</text>
</comment>
<evidence type="ECO:0000256" key="9">
    <source>
        <dbReference type="ARBA" id="ARBA00023315"/>
    </source>
</evidence>
<dbReference type="RefSeq" id="WP_368375735.1">
    <property type="nucleotide sequence ID" value="NZ_JBFRYB010000001.1"/>
</dbReference>
<dbReference type="InterPro" id="IPR009721">
    <property type="entry name" value="O-acyltransferase_WSD1_C"/>
</dbReference>
<dbReference type="InterPro" id="IPR004255">
    <property type="entry name" value="O-acyltransferase_WSD1_N"/>
</dbReference>
<feature type="compositionally biased region" description="Low complexity" evidence="11">
    <location>
        <begin position="494"/>
        <end position="531"/>
    </location>
</feature>
<evidence type="ECO:0000256" key="10">
    <source>
        <dbReference type="ARBA" id="ARBA00048109"/>
    </source>
</evidence>
<evidence type="ECO:0000256" key="5">
    <source>
        <dbReference type="ARBA" id="ARBA00022516"/>
    </source>
</evidence>
<dbReference type="InterPro" id="IPR014292">
    <property type="entry name" value="Acyl_transf_WS/DGAT"/>
</dbReference>
<evidence type="ECO:0000256" key="2">
    <source>
        <dbReference type="ARBA" id="ARBA00005189"/>
    </source>
</evidence>
<evidence type="ECO:0000256" key="4">
    <source>
        <dbReference type="ARBA" id="ARBA00013244"/>
    </source>
</evidence>
<reference evidence="14 15" key="1">
    <citation type="journal article" date="2011" name="Int. J. Syst. Evol. Microbiol.">
        <title>Zhongshania antarctica gen. nov., sp. nov. and Zhongshania guokunii sp. nov., gammaproteobacteria respectively isolated from coastal attached (fast) ice and surface seawater of the Antarctic.</title>
        <authorList>
            <person name="Li H.J."/>
            <person name="Zhang X.Y."/>
            <person name="Chen C.X."/>
            <person name="Zhang Y.J."/>
            <person name="Gao Z.M."/>
            <person name="Yu Y."/>
            <person name="Chen X.L."/>
            <person name="Chen B."/>
            <person name="Zhang Y.Z."/>
        </authorList>
    </citation>
    <scope>NUCLEOTIDE SEQUENCE [LARGE SCALE GENOMIC DNA]</scope>
    <source>
        <strain evidence="14 15">R06B22</strain>
    </source>
</reference>
<feature type="domain" description="O-acyltransferase WSD1 C-terminal" evidence="13">
    <location>
        <begin position="316"/>
        <end position="465"/>
    </location>
</feature>
<evidence type="ECO:0000313" key="15">
    <source>
        <dbReference type="Proteomes" id="UP001557484"/>
    </source>
</evidence>
<feature type="domain" description="O-acyltransferase WSD1-like N-terminal" evidence="12">
    <location>
        <begin position="6"/>
        <end position="274"/>
    </location>
</feature>
<evidence type="ECO:0000256" key="8">
    <source>
        <dbReference type="ARBA" id="ARBA00023098"/>
    </source>
</evidence>
<keyword evidence="15" id="KW-1185">Reference proteome</keyword>
<feature type="region of interest" description="Disordered" evidence="11">
    <location>
        <begin position="476"/>
        <end position="579"/>
    </location>
</feature>
<comment type="pathway">
    <text evidence="2">Lipid metabolism.</text>
</comment>
<comment type="caution">
    <text evidence="14">The sequence shown here is derived from an EMBL/GenBank/DDBJ whole genome shotgun (WGS) entry which is preliminary data.</text>
</comment>
<keyword evidence="6" id="KW-0808">Transferase</keyword>
<dbReference type="EMBL" id="JBFRYB010000001">
    <property type="protein sequence ID" value="MEX1665634.1"/>
    <property type="molecule type" value="Genomic_DNA"/>
</dbReference>
<dbReference type="EC" id="2.3.1.20" evidence="4"/>
<proteinExistence type="inferred from homology"/>
<dbReference type="PANTHER" id="PTHR31650:SF1">
    <property type="entry name" value="WAX ESTER SYNTHASE_DIACYLGLYCEROL ACYLTRANSFERASE 4-RELATED"/>
    <property type="match status" value="1"/>
</dbReference>
<dbReference type="Proteomes" id="UP001557484">
    <property type="component" value="Unassembled WGS sequence"/>
</dbReference>
<evidence type="ECO:0000256" key="3">
    <source>
        <dbReference type="ARBA" id="ARBA00009587"/>
    </source>
</evidence>
<evidence type="ECO:0000313" key="14">
    <source>
        <dbReference type="EMBL" id="MEX1665634.1"/>
    </source>
</evidence>
<organism evidence="14 15">
    <name type="scientific">Zhongshania arctica</name>
    <dbReference type="NCBI Taxonomy" id="3238302"/>
    <lineage>
        <taxon>Bacteria</taxon>
        <taxon>Pseudomonadati</taxon>
        <taxon>Pseudomonadota</taxon>
        <taxon>Gammaproteobacteria</taxon>
        <taxon>Cellvibrionales</taxon>
        <taxon>Spongiibacteraceae</taxon>
        <taxon>Zhongshania</taxon>
    </lineage>
</organism>
<dbReference type="SUPFAM" id="SSF52777">
    <property type="entry name" value="CoA-dependent acyltransferases"/>
    <property type="match status" value="1"/>
</dbReference>
<accession>A0ABV3TY13</accession>
<comment type="catalytic activity">
    <reaction evidence="10">
        <text>an acyl-CoA + a 1,2-diacyl-sn-glycerol = a triacyl-sn-glycerol + CoA</text>
        <dbReference type="Rhea" id="RHEA:10868"/>
        <dbReference type="ChEBI" id="CHEBI:17815"/>
        <dbReference type="ChEBI" id="CHEBI:57287"/>
        <dbReference type="ChEBI" id="CHEBI:58342"/>
        <dbReference type="ChEBI" id="CHEBI:64615"/>
        <dbReference type="EC" id="2.3.1.20"/>
    </reaction>
</comment>
<sequence length="579" mass="62364">MKQLGVLDTAFINLEHPNTPQHVGGLGIYDPSSAPGGFVRFKGVISNFERRLSKHTIFRSHLHRVPGNVDRPYWVEDANFDVEFHIRHIALPQPGDWRQLCILVARLHARPLDMTRPLWEAYIIEGLDNIPGVPKGGFAIYTKMHHSLVDGAGGSSIMSVIHDLEPDPAAVPQGPRVVTADVAPGNVYLATSSAVNNVKNSVKMLTGGIGVLRDLGKMAVGMAQKKIPIPSINSPRTRFNTPVGPYRVFEATEFSLADVKFLKDFAGVKINDVVLSVVAGGLRYYLDHHNELPDESLSVTIPLDMRTRRGMTDENNQVGSVFVELHTNVADPLERLAGIYKSSQEAKVYGENSPLVDVLRLAGVMPPALTRSLVNSYSNNHLTRHLPLGISSVVSNVAGPTFPLFSAGARMVRYYGLGLLTPGVGLFHLIFSSNGIMTMSIVGDRDSMPDPAFYRECIERSFAELLAAAKSQSNAKTADATADVKTPEVKKTAKSSTTSAGKKATATASSASASAKTTAKAPATKRPAKTSVATPVKKPVARKAKGTTTKDAKPLNAKSSSELRAKEDGNVVQINHSNS</sequence>
<dbReference type="NCBIfam" id="TIGR02946">
    <property type="entry name" value="acyl_WS_DGAT"/>
    <property type="match status" value="1"/>
</dbReference>
<evidence type="ECO:0000259" key="13">
    <source>
        <dbReference type="Pfam" id="PF06974"/>
    </source>
</evidence>
<keyword evidence="8" id="KW-0443">Lipid metabolism</keyword>
<dbReference type="InterPro" id="IPR045034">
    <property type="entry name" value="O-acyltransferase_WSD1-like"/>
</dbReference>
<name>A0ABV3TY13_9GAMM</name>
<evidence type="ECO:0000256" key="1">
    <source>
        <dbReference type="ARBA" id="ARBA00004771"/>
    </source>
</evidence>
<evidence type="ECO:0000256" key="11">
    <source>
        <dbReference type="SAM" id="MobiDB-lite"/>
    </source>
</evidence>
<keyword evidence="9" id="KW-0012">Acyltransferase</keyword>
<evidence type="ECO:0000259" key="12">
    <source>
        <dbReference type="Pfam" id="PF03007"/>
    </source>
</evidence>
<protein>
    <recommendedName>
        <fullName evidence="4">diacylglycerol O-acyltransferase</fullName>
        <ecNumber evidence="4">2.3.1.20</ecNumber>
    </recommendedName>
</protein>